<dbReference type="InterPro" id="IPR038269">
    <property type="entry name" value="SCAN_sf"/>
</dbReference>
<feature type="region of interest" description="Disordered" evidence="2">
    <location>
        <begin position="1"/>
        <end position="48"/>
    </location>
</feature>
<dbReference type="SMART" id="SM00431">
    <property type="entry name" value="SCAN"/>
    <property type="match status" value="1"/>
</dbReference>
<dbReference type="Gene3D" id="1.10.4020.10">
    <property type="entry name" value="DNA breaking-rejoining enzymes"/>
    <property type="match status" value="1"/>
</dbReference>
<protein>
    <recommendedName>
        <fullName evidence="3">SCAN box domain-containing protein</fullName>
    </recommendedName>
</protein>
<dbReference type="InterPro" id="IPR050916">
    <property type="entry name" value="SCAN-C2H2_zinc_finger"/>
</dbReference>
<accession>A0A8C5JUD1</accession>
<keyword evidence="5" id="KW-1185">Reference proteome</keyword>
<dbReference type="PANTHER" id="PTHR45935:SF15">
    <property type="entry name" value="SCAN BOX DOMAIN-CONTAINING PROTEIN"/>
    <property type="match status" value="1"/>
</dbReference>
<feature type="domain" description="SCAN box" evidence="3">
    <location>
        <begin position="48"/>
        <end position="128"/>
    </location>
</feature>
<evidence type="ECO:0000256" key="1">
    <source>
        <dbReference type="ARBA" id="ARBA00023242"/>
    </source>
</evidence>
<organism evidence="4 5">
    <name type="scientific">Junco hyemalis</name>
    <name type="common">Dark-eyed junco</name>
    <dbReference type="NCBI Taxonomy" id="40217"/>
    <lineage>
        <taxon>Eukaryota</taxon>
        <taxon>Metazoa</taxon>
        <taxon>Chordata</taxon>
        <taxon>Craniata</taxon>
        <taxon>Vertebrata</taxon>
        <taxon>Euteleostomi</taxon>
        <taxon>Archelosauria</taxon>
        <taxon>Archosauria</taxon>
        <taxon>Dinosauria</taxon>
        <taxon>Saurischia</taxon>
        <taxon>Theropoda</taxon>
        <taxon>Coelurosauria</taxon>
        <taxon>Aves</taxon>
        <taxon>Neognathae</taxon>
        <taxon>Neoaves</taxon>
        <taxon>Telluraves</taxon>
        <taxon>Australaves</taxon>
        <taxon>Passeriformes</taxon>
        <taxon>Passerellidae</taxon>
        <taxon>Junco</taxon>
    </lineage>
</organism>
<feature type="compositionally biased region" description="Pro residues" evidence="2">
    <location>
        <begin position="205"/>
        <end position="226"/>
    </location>
</feature>
<dbReference type="OMA" id="CFASEAH"/>
<reference evidence="4" key="2">
    <citation type="submission" date="2025-09" db="UniProtKB">
        <authorList>
            <consortium name="Ensembl"/>
        </authorList>
    </citation>
    <scope>IDENTIFICATION</scope>
</reference>
<keyword evidence="1" id="KW-0539">Nucleus</keyword>
<dbReference type="SUPFAM" id="SSF47353">
    <property type="entry name" value="Retrovirus capsid dimerization domain-like"/>
    <property type="match status" value="1"/>
</dbReference>
<feature type="compositionally biased region" description="Low complexity" evidence="2">
    <location>
        <begin position="292"/>
        <end position="305"/>
    </location>
</feature>
<name>A0A8C5JUD1_JUNHY</name>
<feature type="compositionally biased region" description="Low complexity" evidence="2">
    <location>
        <begin position="444"/>
        <end position="457"/>
    </location>
</feature>
<feature type="compositionally biased region" description="Polar residues" evidence="2">
    <location>
        <begin position="190"/>
        <end position="203"/>
    </location>
</feature>
<dbReference type="AlphaFoldDB" id="A0A8C5JUD1"/>
<evidence type="ECO:0000313" key="4">
    <source>
        <dbReference type="Ensembl" id="ENSJHYP00000024499.1"/>
    </source>
</evidence>
<dbReference type="PROSITE" id="PS50804">
    <property type="entry name" value="SCAN_BOX"/>
    <property type="match status" value="1"/>
</dbReference>
<dbReference type="PANTHER" id="PTHR45935">
    <property type="entry name" value="PROTEIN ZBED8-RELATED"/>
    <property type="match status" value="1"/>
</dbReference>
<evidence type="ECO:0000256" key="2">
    <source>
        <dbReference type="SAM" id="MobiDB-lite"/>
    </source>
</evidence>
<feature type="region of interest" description="Disordered" evidence="2">
    <location>
        <begin position="284"/>
        <end position="321"/>
    </location>
</feature>
<reference evidence="4" key="1">
    <citation type="submission" date="2025-08" db="UniProtKB">
        <authorList>
            <consortium name="Ensembl"/>
        </authorList>
    </citation>
    <scope>IDENTIFICATION</scope>
</reference>
<sequence length="457" mass="50762">MEPPPCRAPEGPAAPDGTGTDTEQRRLRLRTAPEAPGGPGGARTEQRRLRFRQFQYREAAGPRAAWRRLRELSRRWLRPQERSTEQILELLELEQFLSILPERIQSWVWARHPRSCAQAVALAERFQRAQEEREGIWERQVSVRVKLEDPGDLGDPGDFGVPPSPPSEEEEEEEPPWDEDPSRTPELPLPQNTQRHQTHQDPTMVTPPPAWPYPCDPTTTPEPPLPQNTQRHQTHRDPTMVTPPAARPYPCGQCGNRTHGAWRAWSWTFPIRNHSWMFFFSSRSHQDPGASPSPTSEHPETSNPSRSPQNDHGDPTSSSAVPLRSMRQILRAPDPPAQPRADAHGGAAVRLRPLREALRPPEHADHTPAAAHGRAAVPVPHLRQGLHQPVGPAQAPALAHGRAAVPVPHLRQELQPAVQPEPAPPQPHPGEAPPLPHLRQELQAPGGPAGARALAHG</sequence>
<feature type="compositionally biased region" description="Acidic residues" evidence="2">
    <location>
        <begin position="167"/>
        <end position="179"/>
    </location>
</feature>
<evidence type="ECO:0000259" key="3">
    <source>
        <dbReference type="PROSITE" id="PS50804"/>
    </source>
</evidence>
<feature type="compositionally biased region" description="Pro residues" evidence="2">
    <location>
        <begin position="419"/>
        <end position="436"/>
    </location>
</feature>
<evidence type="ECO:0000313" key="5">
    <source>
        <dbReference type="Proteomes" id="UP000694408"/>
    </source>
</evidence>
<feature type="region of interest" description="Disordered" evidence="2">
    <location>
        <begin position="412"/>
        <end position="457"/>
    </location>
</feature>
<feature type="region of interest" description="Disordered" evidence="2">
    <location>
        <begin position="148"/>
        <end position="239"/>
    </location>
</feature>
<dbReference type="Pfam" id="PF02023">
    <property type="entry name" value="SCAN"/>
    <property type="match status" value="1"/>
</dbReference>
<proteinExistence type="predicted"/>
<dbReference type="InterPro" id="IPR003309">
    <property type="entry name" value="SCAN_dom"/>
</dbReference>
<dbReference type="FunFam" id="1.10.4020.10:FF:000001">
    <property type="entry name" value="zinc finger protein 263 isoform X1"/>
    <property type="match status" value="1"/>
</dbReference>
<dbReference type="Proteomes" id="UP000694408">
    <property type="component" value="Unplaced"/>
</dbReference>
<dbReference type="Ensembl" id="ENSJHYT00000029530.1">
    <property type="protein sequence ID" value="ENSJHYP00000024499.1"/>
    <property type="gene ID" value="ENSJHYG00000018394.1"/>
</dbReference>